<protein>
    <submittedName>
        <fullName evidence="1">Uncharacterized protein</fullName>
    </submittedName>
</protein>
<dbReference type="AlphaFoldDB" id="A0A9P5YJF5"/>
<evidence type="ECO:0000313" key="1">
    <source>
        <dbReference type="EMBL" id="KAF9470038.1"/>
    </source>
</evidence>
<accession>A0A9P5YJF5</accession>
<sequence length="263" mass="29335">MDSPTILWHGVNSERVEIETFRNNHLQDPSYAPSPLFLSRTSWLASVTHDTLCNSKDGLPALVSVIGSISSEGLFMEPQGNYDGNATHSQPNNCTSNFEQAEYQFSLIPPVGHADLRADFTAAVSHFRTVAGFVADPPGSFEEWNNERSFIGDDGHSHITLNFSFPLFNRTGSHGSAEHEWAHYRASLDAEYKHLLDPIIDSFTLQHLSVSDYFGQCEVKEEEYQNRLDGALVEVLFNLSNMYGQGLYAVPVAVAIIHKEDKK</sequence>
<evidence type="ECO:0000313" key="2">
    <source>
        <dbReference type="Proteomes" id="UP000807469"/>
    </source>
</evidence>
<reference evidence="1" key="1">
    <citation type="submission" date="2020-11" db="EMBL/GenBank/DDBJ databases">
        <authorList>
            <consortium name="DOE Joint Genome Institute"/>
            <person name="Ahrendt S."/>
            <person name="Riley R."/>
            <person name="Andreopoulos W."/>
            <person name="Labutti K."/>
            <person name="Pangilinan J."/>
            <person name="Ruiz-Duenas F.J."/>
            <person name="Barrasa J.M."/>
            <person name="Sanchez-Garcia M."/>
            <person name="Camarero S."/>
            <person name="Miyauchi S."/>
            <person name="Serrano A."/>
            <person name="Linde D."/>
            <person name="Babiker R."/>
            <person name="Drula E."/>
            <person name="Ayuso-Fernandez I."/>
            <person name="Pacheco R."/>
            <person name="Padilla G."/>
            <person name="Ferreira P."/>
            <person name="Barriuso J."/>
            <person name="Kellner H."/>
            <person name="Castanera R."/>
            <person name="Alfaro M."/>
            <person name="Ramirez L."/>
            <person name="Pisabarro A.G."/>
            <person name="Kuo A."/>
            <person name="Tritt A."/>
            <person name="Lipzen A."/>
            <person name="He G."/>
            <person name="Yan M."/>
            <person name="Ng V."/>
            <person name="Cullen D."/>
            <person name="Martin F."/>
            <person name="Rosso M.-N."/>
            <person name="Henrissat B."/>
            <person name="Hibbett D."/>
            <person name="Martinez A.T."/>
            <person name="Grigoriev I.V."/>
        </authorList>
    </citation>
    <scope>NUCLEOTIDE SEQUENCE</scope>
    <source>
        <strain evidence="1">CIRM-BRFM 674</strain>
    </source>
</reference>
<comment type="caution">
    <text evidence="1">The sequence shown here is derived from an EMBL/GenBank/DDBJ whole genome shotgun (WGS) entry which is preliminary data.</text>
</comment>
<dbReference type="EMBL" id="MU156389">
    <property type="protein sequence ID" value="KAF9470038.1"/>
    <property type="molecule type" value="Genomic_DNA"/>
</dbReference>
<proteinExistence type="predicted"/>
<organism evidence="1 2">
    <name type="scientific">Pholiota conissans</name>
    <dbReference type="NCBI Taxonomy" id="109636"/>
    <lineage>
        <taxon>Eukaryota</taxon>
        <taxon>Fungi</taxon>
        <taxon>Dikarya</taxon>
        <taxon>Basidiomycota</taxon>
        <taxon>Agaricomycotina</taxon>
        <taxon>Agaricomycetes</taxon>
        <taxon>Agaricomycetidae</taxon>
        <taxon>Agaricales</taxon>
        <taxon>Agaricineae</taxon>
        <taxon>Strophariaceae</taxon>
        <taxon>Pholiota</taxon>
    </lineage>
</organism>
<keyword evidence="2" id="KW-1185">Reference proteome</keyword>
<name>A0A9P5YJF5_9AGAR</name>
<gene>
    <name evidence="1" type="ORF">BDN70DRAFT_940158</name>
</gene>
<dbReference type="Proteomes" id="UP000807469">
    <property type="component" value="Unassembled WGS sequence"/>
</dbReference>